<gene>
    <name evidence="1" type="primary">DGKG</name>
</gene>
<reference evidence="1" key="1">
    <citation type="submission" date="2016-05" db="EMBL/GenBank/DDBJ databases">
        <authorList>
            <person name="Lavstsen T."/>
            <person name="Jespersen J.S."/>
        </authorList>
    </citation>
    <scope>NUCLEOTIDE SEQUENCE</scope>
    <source>
        <tissue evidence="1">Brain</tissue>
    </source>
</reference>
<evidence type="ECO:0000313" key="1">
    <source>
        <dbReference type="EMBL" id="SBS06943.1"/>
    </source>
</evidence>
<sequence length="35" mass="4170">QWPKDVALKEFKNTWVFSPVVLLTYKNVPFDVQMT</sequence>
<keyword evidence="1" id="KW-0808">Transferase</keyword>
<dbReference type="GO" id="GO:0016301">
    <property type="term" value="F:kinase activity"/>
    <property type="evidence" value="ECO:0007669"/>
    <property type="project" value="UniProtKB-KW"/>
</dbReference>
<keyword evidence="1" id="KW-0418">Kinase</keyword>
<organism evidence="1">
    <name type="scientific">Nothobranchius rachovii</name>
    <name type="common">bluefin notho</name>
    <dbReference type="NCBI Taxonomy" id="451742"/>
    <lineage>
        <taxon>Eukaryota</taxon>
        <taxon>Metazoa</taxon>
        <taxon>Chordata</taxon>
        <taxon>Craniata</taxon>
        <taxon>Vertebrata</taxon>
        <taxon>Euteleostomi</taxon>
        <taxon>Actinopterygii</taxon>
        <taxon>Neopterygii</taxon>
        <taxon>Teleostei</taxon>
        <taxon>Neoteleostei</taxon>
        <taxon>Acanthomorphata</taxon>
        <taxon>Ovalentaria</taxon>
        <taxon>Atherinomorphae</taxon>
        <taxon>Cyprinodontiformes</taxon>
        <taxon>Nothobranchiidae</taxon>
        <taxon>Nothobranchius</taxon>
    </lineage>
</organism>
<reference evidence="1" key="2">
    <citation type="submission" date="2016-06" db="EMBL/GenBank/DDBJ databases">
        <title>The genome of a short-lived fish provides insights into sex chromosome evolution and the genetic control of aging.</title>
        <authorList>
            <person name="Reichwald K."/>
            <person name="Felder M."/>
            <person name="Petzold A."/>
            <person name="Koch P."/>
            <person name="Groth M."/>
            <person name="Platzer M."/>
        </authorList>
    </citation>
    <scope>NUCLEOTIDE SEQUENCE</scope>
    <source>
        <tissue evidence="1">Brain</tissue>
    </source>
</reference>
<dbReference type="AlphaFoldDB" id="A0A1A8RNI8"/>
<accession>A0A1A8RNI8</accession>
<name>A0A1A8RNI8_9TELE</name>
<feature type="non-terminal residue" evidence="1">
    <location>
        <position position="1"/>
    </location>
</feature>
<dbReference type="EMBL" id="HAEH01017956">
    <property type="protein sequence ID" value="SBS06943.1"/>
    <property type="molecule type" value="Transcribed_RNA"/>
</dbReference>
<protein>
    <submittedName>
        <fullName evidence="1">Diacylglycerol kinase, gamma 90kDa</fullName>
    </submittedName>
</protein>
<proteinExistence type="predicted"/>